<evidence type="ECO:0000313" key="2">
    <source>
        <dbReference type="Proteomes" id="UP000286260"/>
    </source>
</evidence>
<protein>
    <submittedName>
        <fullName evidence="1">Uncharacterized protein</fullName>
    </submittedName>
</protein>
<dbReference type="AlphaFoldDB" id="A0A3R6D7E1"/>
<name>A0A3R6D7E1_9BACT</name>
<gene>
    <name evidence="1" type="ORF">DW828_14040</name>
</gene>
<reference evidence="1 2" key="1">
    <citation type="submission" date="2018-08" db="EMBL/GenBank/DDBJ databases">
        <title>A genome reference for cultivated species of the human gut microbiota.</title>
        <authorList>
            <person name="Zou Y."/>
            <person name="Xue W."/>
            <person name="Luo G."/>
        </authorList>
    </citation>
    <scope>NUCLEOTIDE SEQUENCE [LARGE SCALE GENOMIC DNA]</scope>
    <source>
        <strain evidence="1 2">AM34-17</strain>
    </source>
</reference>
<organism evidence="1 2">
    <name type="scientific">Parabacteroides merdae</name>
    <dbReference type="NCBI Taxonomy" id="46503"/>
    <lineage>
        <taxon>Bacteria</taxon>
        <taxon>Pseudomonadati</taxon>
        <taxon>Bacteroidota</taxon>
        <taxon>Bacteroidia</taxon>
        <taxon>Bacteroidales</taxon>
        <taxon>Tannerellaceae</taxon>
        <taxon>Parabacteroides</taxon>
    </lineage>
</organism>
<evidence type="ECO:0000313" key="1">
    <source>
        <dbReference type="EMBL" id="RHC82668.1"/>
    </source>
</evidence>
<accession>A0A3R6D7E1</accession>
<dbReference type="EMBL" id="QSII01000020">
    <property type="protein sequence ID" value="RHC82668.1"/>
    <property type="molecule type" value="Genomic_DNA"/>
</dbReference>
<proteinExistence type="predicted"/>
<sequence length="84" mass="9342">MYLSPNGHRQNEVVFYNKTAFFAGQNAKTRHKNTPSMADKHPRIYGKALHRPGSAPLPHSGLRGAYTRVLSGYPSLFGQKKSLS</sequence>
<dbReference type="Proteomes" id="UP000286260">
    <property type="component" value="Unassembled WGS sequence"/>
</dbReference>
<comment type="caution">
    <text evidence="1">The sequence shown here is derived from an EMBL/GenBank/DDBJ whole genome shotgun (WGS) entry which is preliminary data.</text>
</comment>